<keyword evidence="8 16" id="KW-0133">Cell shape</keyword>
<evidence type="ECO:0000256" key="13">
    <source>
        <dbReference type="ARBA" id="ARBA00023316"/>
    </source>
</evidence>
<evidence type="ECO:0000313" key="17">
    <source>
        <dbReference type="EMBL" id="ROQ30771.1"/>
    </source>
</evidence>
<keyword evidence="11 16" id="KW-0472">Membrane</keyword>
<gene>
    <name evidence="16" type="primary">ftsW</name>
    <name evidence="17" type="ORF">EDC28_101463</name>
</gene>
<keyword evidence="10 16" id="KW-1133">Transmembrane helix</keyword>
<dbReference type="InterPro" id="IPR018365">
    <property type="entry name" value="Cell_cycle_FtsW-rel_CS"/>
</dbReference>
<comment type="caution">
    <text evidence="17">The sequence shown here is derived from an EMBL/GenBank/DDBJ whole genome shotgun (WGS) entry which is preliminary data.</text>
</comment>
<keyword evidence="4 16" id="KW-0132">Cell division</keyword>
<dbReference type="PANTHER" id="PTHR30474">
    <property type="entry name" value="CELL CYCLE PROTEIN"/>
    <property type="match status" value="1"/>
</dbReference>
<dbReference type="AlphaFoldDB" id="A0A3N1PUH6"/>
<organism evidence="17 18">
    <name type="scientific">Gallaecimonas pentaromativorans</name>
    <dbReference type="NCBI Taxonomy" id="584787"/>
    <lineage>
        <taxon>Bacteria</taxon>
        <taxon>Pseudomonadati</taxon>
        <taxon>Pseudomonadota</taxon>
        <taxon>Gammaproteobacteria</taxon>
        <taxon>Enterobacterales</taxon>
        <taxon>Gallaecimonadaceae</taxon>
        <taxon>Gallaecimonas</taxon>
    </lineage>
</organism>
<comment type="catalytic activity">
    <reaction evidence="15 16">
        <text>[GlcNAc-(1-&gt;4)-Mur2Ac(oyl-L-Ala-gamma-D-Glu-L-Lys-D-Ala-D-Ala)](n)-di-trans,octa-cis-undecaprenyl diphosphate + beta-D-GlcNAc-(1-&gt;4)-Mur2Ac(oyl-L-Ala-gamma-D-Glu-L-Lys-D-Ala-D-Ala)-di-trans,octa-cis-undecaprenyl diphosphate = [GlcNAc-(1-&gt;4)-Mur2Ac(oyl-L-Ala-gamma-D-Glu-L-Lys-D-Ala-D-Ala)](n+1)-di-trans,octa-cis-undecaprenyl diphosphate + di-trans,octa-cis-undecaprenyl diphosphate + H(+)</text>
        <dbReference type="Rhea" id="RHEA:23708"/>
        <dbReference type="Rhea" id="RHEA-COMP:9602"/>
        <dbReference type="Rhea" id="RHEA-COMP:9603"/>
        <dbReference type="ChEBI" id="CHEBI:15378"/>
        <dbReference type="ChEBI" id="CHEBI:58405"/>
        <dbReference type="ChEBI" id="CHEBI:60033"/>
        <dbReference type="ChEBI" id="CHEBI:78435"/>
        <dbReference type="EC" id="2.4.99.28"/>
    </reaction>
</comment>
<feature type="transmembrane region" description="Helical" evidence="16">
    <location>
        <begin position="152"/>
        <end position="169"/>
    </location>
</feature>
<feature type="transmembrane region" description="Helical" evidence="16">
    <location>
        <begin position="320"/>
        <end position="341"/>
    </location>
</feature>
<dbReference type="GO" id="GO:0015648">
    <property type="term" value="F:lipid-linked peptidoglycan transporter activity"/>
    <property type="evidence" value="ECO:0007669"/>
    <property type="project" value="TreeGrafter"/>
</dbReference>
<dbReference type="NCBIfam" id="NF008042">
    <property type="entry name" value="PRK10774.1"/>
    <property type="match status" value="1"/>
</dbReference>
<keyword evidence="9 16" id="KW-0573">Peptidoglycan synthesis</keyword>
<evidence type="ECO:0000256" key="7">
    <source>
        <dbReference type="ARBA" id="ARBA00022692"/>
    </source>
</evidence>
<evidence type="ECO:0000256" key="11">
    <source>
        <dbReference type="ARBA" id="ARBA00023136"/>
    </source>
</evidence>
<accession>A0A3N1PUH6</accession>
<evidence type="ECO:0000256" key="5">
    <source>
        <dbReference type="ARBA" id="ARBA00022676"/>
    </source>
</evidence>
<comment type="similarity">
    <text evidence="14 16">Belongs to the SEDS family. FtsW subfamily.</text>
</comment>
<feature type="transmembrane region" description="Helical" evidence="16">
    <location>
        <begin position="90"/>
        <end position="109"/>
    </location>
</feature>
<feature type="transmembrane region" description="Helical" evidence="16">
    <location>
        <begin position="199"/>
        <end position="216"/>
    </location>
</feature>
<dbReference type="GO" id="GO:0008360">
    <property type="term" value="P:regulation of cell shape"/>
    <property type="evidence" value="ECO:0007669"/>
    <property type="project" value="UniProtKB-KW"/>
</dbReference>
<keyword evidence="12 16" id="KW-0131">Cell cycle</keyword>
<dbReference type="GO" id="GO:0008955">
    <property type="term" value="F:peptidoglycan glycosyltransferase activity"/>
    <property type="evidence" value="ECO:0007669"/>
    <property type="project" value="UniProtKB-UniRule"/>
</dbReference>
<evidence type="ECO:0000256" key="2">
    <source>
        <dbReference type="ARBA" id="ARBA00004752"/>
    </source>
</evidence>
<dbReference type="RefSeq" id="WP_123420525.1">
    <property type="nucleotide sequence ID" value="NZ_RJUL01000001.1"/>
</dbReference>
<dbReference type="InterPro" id="IPR013437">
    <property type="entry name" value="FtsW"/>
</dbReference>
<evidence type="ECO:0000256" key="6">
    <source>
        <dbReference type="ARBA" id="ARBA00022679"/>
    </source>
</evidence>
<evidence type="ECO:0000256" key="9">
    <source>
        <dbReference type="ARBA" id="ARBA00022984"/>
    </source>
</evidence>
<feature type="transmembrane region" description="Helical" evidence="16">
    <location>
        <begin position="25"/>
        <end position="43"/>
    </location>
</feature>
<dbReference type="UniPathway" id="UPA00219"/>
<feature type="transmembrane region" description="Helical" evidence="16">
    <location>
        <begin position="275"/>
        <end position="300"/>
    </location>
</feature>
<dbReference type="InterPro" id="IPR001182">
    <property type="entry name" value="FtsW/RodA"/>
</dbReference>
<dbReference type="EC" id="2.4.99.28" evidence="16"/>
<reference evidence="17 18" key="1">
    <citation type="submission" date="2018-11" db="EMBL/GenBank/DDBJ databases">
        <title>Genomic Encyclopedia of Type Strains, Phase IV (KMG-IV): sequencing the most valuable type-strain genomes for metagenomic binning, comparative biology and taxonomic classification.</title>
        <authorList>
            <person name="Goeker M."/>
        </authorList>
    </citation>
    <scope>NUCLEOTIDE SEQUENCE [LARGE SCALE GENOMIC DNA]</scope>
    <source>
        <strain evidence="17 18">DSM 21945</strain>
    </source>
</reference>
<keyword evidence="6 16" id="KW-0808">Transferase</keyword>
<name>A0A3N1PUH6_9GAMM</name>
<evidence type="ECO:0000256" key="1">
    <source>
        <dbReference type="ARBA" id="ARBA00004651"/>
    </source>
</evidence>
<dbReference type="GO" id="GO:0009252">
    <property type="term" value="P:peptidoglycan biosynthetic process"/>
    <property type="evidence" value="ECO:0007669"/>
    <property type="project" value="UniProtKB-UniRule"/>
</dbReference>
<comment type="pathway">
    <text evidence="2 16">Cell wall biogenesis; peptidoglycan biosynthesis.</text>
</comment>
<keyword evidence="7 16" id="KW-0812">Transmembrane</keyword>
<evidence type="ECO:0000256" key="15">
    <source>
        <dbReference type="ARBA" id="ARBA00049902"/>
    </source>
</evidence>
<keyword evidence="13 16" id="KW-0961">Cell wall biogenesis/degradation</keyword>
<evidence type="ECO:0000256" key="8">
    <source>
        <dbReference type="ARBA" id="ARBA00022960"/>
    </source>
</evidence>
<keyword evidence="18" id="KW-1185">Reference proteome</keyword>
<keyword evidence="3 16" id="KW-1003">Cell membrane</keyword>
<evidence type="ECO:0000256" key="16">
    <source>
        <dbReference type="HAMAP-Rule" id="MF_00913"/>
    </source>
</evidence>
<dbReference type="GO" id="GO:0043093">
    <property type="term" value="P:FtsZ-dependent cytokinesis"/>
    <property type="evidence" value="ECO:0007669"/>
    <property type="project" value="UniProtKB-UniRule"/>
</dbReference>
<feature type="transmembrane region" description="Helical" evidence="16">
    <location>
        <begin position="353"/>
        <end position="372"/>
    </location>
</feature>
<dbReference type="Pfam" id="PF01098">
    <property type="entry name" value="FTSW_RODA_SPOVE"/>
    <property type="match status" value="1"/>
</dbReference>
<proteinExistence type="inferred from homology"/>
<feature type="transmembrane region" description="Helical" evidence="16">
    <location>
        <begin position="175"/>
        <end position="192"/>
    </location>
</feature>
<sequence>MIALASLRERFFTKEADTALYDRPLIAVILGLLAFGWVMIASASMPEANRLTGDPFYIIYKESTFVVGAVVLAIITLQTPIAVWARFNGYLLLAALFLLLAVLVVGHNVNGATRWFRLGPINVQAAEPAKLFLFAYLSGYLVRRHQEVRENFVGFVKPLGVFFLMALMLLAQPDLGTVVVMLVTTLGLLFLAGARVWQFIAMIVMGVAALVLLVITEPYRMKRVTGFLDPWADPFGTGYQLTQSLMAFGRGGLTGQGLGNSILKMEYLPEAHTDFIMAIVAEELGFVAVLAVMAVIFWIVLRALKIGRHAMANERFFEGFFAYSIAIWVAFQTAVNLGVAAGAFPTKGLTMPLISYGGSSLWIMTIALMVLVRIDHESRLAQTHARGGRS</sequence>
<keyword evidence="16" id="KW-0997">Cell inner membrane</keyword>
<dbReference type="PROSITE" id="PS00428">
    <property type="entry name" value="FTSW_RODA_SPOVE"/>
    <property type="match status" value="1"/>
</dbReference>
<evidence type="ECO:0000256" key="4">
    <source>
        <dbReference type="ARBA" id="ARBA00022618"/>
    </source>
</evidence>
<dbReference type="NCBIfam" id="TIGR02614">
    <property type="entry name" value="ftsW"/>
    <property type="match status" value="1"/>
</dbReference>
<evidence type="ECO:0000256" key="12">
    <source>
        <dbReference type="ARBA" id="ARBA00023306"/>
    </source>
</evidence>
<evidence type="ECO:0000256" key="14">
    <source>
        <dbReference type="ARBA" id="ARBA00038053"/>
    </source>
</evidence>
<dbReference type="GO" id="GO:0032153">
    <property type="term" value="C:cell division site"/>
    <property type="evidence" value="ECO:0007669"/>
    <property type="project" value="UniProtKB-UniRule"/>
</dbReference>
<protein>
    <recommendedName>
        <fullName evidence="16">Probable peptidoglycan glycosyltransferase FtsW</fullName>
        <shortName evidence="16">PGT</shortName>
        <ecNumber evidence="16">2.4.99.28</ecNumber>
    </recommendedName>
    <alternativeName>
        <fullName evidence="16">Cell division protein FtsW</fullName>
    </alternativeName>
    <alternativeName>
        <fullName evidence="16">Cell wall polymerase</fullName>
    </alternativeName>
    <alternativeName>
        <fullName evidence="16">Peptidoglycan polymerase</fullName>
        <shortName evidence="16">PG polymerase</shortName>
    </alternativeName>
</protein>
<comment type="subcellular location">
    <subcellularLocation>
        <location evidence="16">Cell inner membrane</location>
        <topology evidence="16">Multi-pass membrane protein</topology>
    </subcellularLocation>
    <subcellularLocation>
        <location evidence="1">Cell membrane</location>
        <topology evidence="1">Multi-pass membrane protein</topology>
    </subcellularLocation>
    <text evidence="16">Localizes to the division septum.</text>
</comment>
<dbReference type="HAMAP" id="MF_00913">
    <property type="entry name" value="PGT_FtsW_proteobact"/>
    <property type="match status" value="1"/>
</dbReference>
<dbReference type="EMBL" id="RJUL01000001">
    <property type="protein sequence ID" value="ROQ30771.1"/>
    <property type="molecule type" value="Genomic_DNA"/>
</dbReference>
<dbReference type="Proteomes" id="UP000268033">
    <property type="component" value="Unassembled WGS sequence"/>
</dbReference>
<dbReference type="PANTHER" id="PTHR30474:SF2">
    <property type="entry name" value="PEPTIDOGLYCAN GLYCOSYLTRANSFERASE FTSW-RELATED"/>
    <property type="match status" value="1"/>
</dbReference>
<comment type="function">
    <text evidence="16">Peptidoglycan polymerase that is essential for cell division.</text>
</comment>
<dbReference type="GO" id="GO:0005886">
    <property type="term" value="C:plasma membrane"/>
    <property type="evidence" value="ECO:0007669"/>
    <property type="project" value="UniProtKB-SubCell"/>
</dbReference>
<evidence type="ECO:0000256" key="3">
    <source>
        <dbReference type="ARBA" id="ARBA00022475"/>
    </source>
</evidence>
<dbReference type="GO" id="GO:0071555">
    <property type="term" value="P:cell wall organization"/>
    <property type="evidence" value="ECO:0007669"/>
    <property type="project" value="UniProtKB-KW"/>
</dbReference>
<feature type="transmembrane region" description="Helical" evidence="16">
    <location>
        <begin position="64"/>
        <end position="84"/>
    </location>
</feature>
<keyword evidence="5 16" id="KW-0328">Glycosyltransferase</keyword>
<evidence type="ECO:0000256" key="10">
    <source>
        <dbReference type="ARBA" id="ARBA00022989"/>
    </source>
</evidence>
<evidence type="ECO:0000313" key="18">
    <source>
        <dbReference type="Proteomes" id="UP000268033"/>
    </source>
</evidence>
<dbReference type="STRING" id="584787.GCA_001247655_03640"/>